<keyword evidence="2" id="KW-0997">Cell inner membrane</keyword>
<comment type="caution">
    <text evidence="4">The sequence shown here is derived from an EMBL/GenBank/DDBJ whole genome shotgun (WGS) entry which is preliminary data.</text>
</comment>
<dbReference type="CDD" id="cd16323">
    <property type="entry name" value="Syd"/>
    <property type="match status" value="1"/>
</dbReference>
<dbReference type="GO" id="GO:0009898">
    <property type="term" value="C:cytoplasmic side of plasma membrane"/>
    <property type="evidence" value="ECO:0007669"/>
    <property type="project" value="InterPro"/>
</dbReference>
<sequence length="189" mass="21636">MNEVSTEHAISALLERYMQANPEPQTEWVDDWDAEIYQQRIGEEQVIWKPVLRDEPQDFSALESALALHFHDSIQQLFGHWFSGDLSLSYATEETAQPIQFELLMPQCPEDAERLLQNLTGHILMKRKLKQPITVFIGLLHEHDDCLVSVDNATGEVALEWLGKPQHQTLAVDLATFLSHCQPYNGEND</sequence>
<dbReference type="AlphaFoldDB" id="A0A432YBM3"/>
<dbReference type="OrthoDB" id="5599437at2"/>
<name>A0A432YBM3_9GAMM</name>
<evidence type="ECO:0000313" key="4">
    <source>
        <dbReference type="EMBL" id="RUO58327.1"/>
    </source>
</evidence>
<gene>
    <name evidence="4" type="ORF">CWE25_01670</name>
</gene>
<dbReference type="InterPro" id="IPR009948">
    <property type="entry name" value="Syd"/>
</dbReference>
<protein>
    <submittedName>
        <fullName evidence="4">SecY-interacting protein Syd</fullName>
    </submittedName>
</protein>
<dbReference type="RefSeq" id="WP_110572527.1">
    <property type="nucleotide sequence ID" value="NZ_PIPV01000001.1"/>
</dbReference>
<organism evidence="4 5">
    <name type="scientific">Idiomarina fontislapidosi</name>
    <dbReference type="NCBI Taxonomy" id="263723"/>
    <lineage>
        <taxon>Bacteria</taxon>
        <taxon>Pseudomonadati</taxon>
        <taxon>Pseudomonadota</taxon>
        <taxon>Gammaproteobacteria</taxon>
        <taxon>Alteromonadales</taxon>
        <taxon>Idiomarinaceae</taxon>
        <taxon>Idiomarina</taxon>
    </lineage>
</organism>
<keyword evidence="1" id="KW-1003">Cell membrane</keyword>
<evidence type="ECO:0000313" key="5">
    <source>
        <dbReference type="Proteomes" id="UP000287330"/>
    </source>
</evidence>
<keyword evidence="3" id="KW-0472">Membrane</keyword>
<reference evidence="5" key="1">
    <citation type="journal article" date="2018" name="Front. Microbiol.">
        <title>Genome-Based Analysis Reveals the Taxonomy and Diversity of the Family Idiomarinaceae.</title>
        <authorList>
            <person name="Liu Y."/>
            <person name="Lai Q."/>
            <person name="Shao Z."/>
        </authorList>
    </citation>
    <scope>NUCLEOTIDE SEQUENCE [LARGE SCALE GENOMIC DNA]</scope>
    <source>
        <strain evidence="5">F23</strain>
    </source>
</reference>
<evidence type="ECO:0000256" key="2">
    <source>
        <dbReference type="ARBA" id="ARBA00022519"/>
    </source>
</evidence>
<keyword evidence="5" id="KW-1185">Reference proteome</keyword>
<dbReference type="Pfam" id="PF07348">
    <property type="entry name" value="Syd"/>
    <property type="match status" value="1"/>
</dbReference>
<accession>A0A432YBM3</accession>
<evidence type="ECO:0000256" key="1">
    <source>
        <dbReference type="ARBA" id="ARBA00022475"/>
    </source>
</evidence>
<proteinExistence type="predicted"/>
<dbReference type="EMBL" id="PIPV01000001">
    <property type="protein sequence ID" value="RUO58327.1"/>
    <property type="molecule type" value="Genomic_DNA"/>
</dbReference>
<dbReference type="Proteomes" id="UP000287330">
    <property type="component" value="Unassembled WGS sequence"/>
</dbReference>
<dbReference type="InterPro" id="IPR038228">
    <property type="entry name" value="Syd_sf"/>
</dbReference>
<dbReference type="Gene3D" id="3.40.1580.20">
    <property type="entry name" value="Syd protein"/>
    <property type="match status" value="1"/>
</dbReference>
<evidence type="ECO:0000256" key="3">
    <source>
        <dbReference type="ARBA" id="ARBA00023136"/>
    </source>
</evidence>